<feature type="non-terminal residue" evidence="2">
    <location>
        <position position="1"/>
    </location>
</feature>
<evidence type="ECO:0000313" key="3">
    <source>
        <dbReference type="Proteomes" id="UP000789508"/>
    </source>
</evidence>
<comment type="caution">
    <text evidence="2">The sequence shown here is derived from an EMBL/GenBank/DDBJ whole genome shotgun (WGS) entry which is preliminary data.</text>
</comment>
<protein>
    <submittedName>
        <fullName evidence="2">12276_t:CDS:1</fullName>
    </submittedName>
</protein>
<feature type="region of interest" description="Disordered" evidence="1">
    <location>
        <begin position="26"/>
        <end position="79"/>
    </location>
</feature>
<gene>
    <name evidence="2" type="ORF">ALEPTO_LOCUS9096</name>
</gene>
<dbReference type="Proteomes" id="UP000789508">
    <property type="component" value="Unassembled WGS sequence"/>
</dbReference>
<sequence>IEEKKIGYGHNVFAKEFIPSWLPTPSEPVVKKSESENLADIPVENTPTPPNPAPVAKKETGKKTVSSSTTVSTPTAQITETQNKTNMLMLKIFMPKNI</sequence>
<dbReference type="EMBL" id="CAJVPS010006337">
    <property type="protein sequence ID" value="CAG8624230.1"/>
    <property type="molecule type" value="Genomic_DNA"/>
</dbReference>
<feature type="compositionally biased region" description="Low complexity" evidence="1">
    <location>
        <begin position="63"/>
        <end position="75"/>
    </location>
</feature>
<organism evidence="2 3">
    <name type="scientific">Ambispora leptoticha</name>
    <dbReference type="NCBI Taxonomy" id="144679"/>
    <lineage>
        <taxon>Eukaryota</taxon>
        <taxon>Fungi</taxon>
        <taxon>Fungi incertae sedis</taxon>
        <taxon>Mucoromycota</taxon>
        <taxon>Glomeromycotina</taxon>
        <taxon>Glomeromycetes</taxon>
        <taxon>Archaeosporales</taxon>
        <taxon>Ambisporaceae</taxon>
        <taxon>Ambispora</taxon>
    </lineage>
</organism>
<evidence type="ECO:0000313" key="2">
    <source>
        <dbReference type="EMBL" id="CAG8624230.1"/>
    </source>
</evidence>
<reference evidence="2" key="1">
    <citation type="submission" date="2021-06" db="EMBL/GenBank/DDBJ databases">
        <authorList>
            <person name="Kallberg Y."/>
            <person name="Tangrot J."/>
            <person name="Rosling A."/>
        </authorList>
    </citation>
    <scope>NUCLEOTIDE SEQUENCE</scope>
    <source>
        <strain evidence="2">FL130A</strain>
    </source>
</reference>
<name>A0A9N9GPM6_9GLOM</name>
<proteinExistence type="predicted"/>
<evidence type="ECO:0000256" key="1">
    <source>
        <dbReference type="SAM" id="MobiDB-lite"/>
    </source>
</evidence>
<accession>A0A9N9GPM6</accession>
<dbReference type="AlphaFoldDB" id="A0A9N9GPM6"/>
<keyword evidence="3" id="KW-1185">Reference proteome</keyword>